<dbReference type="Proteomes" id="UP000799754">
    <property type="component" value="Unassembled WGS sequence"/>
</dbReference>
<evidence type="ECO:0000313" key="2">
    <source>
        <dbReference type="Proteomes" id="UP000799754"/>
    </source>
</evidence>
<name>A0ACB6SDR8_9PLEO</name>
<sequence>MGHRHSRFTTPKQFFVAIRLLTATANHRRNVSNHHSTTVVPHQQHVFRRRKLFRRGDARWQDRILGKGLAQRSPAPSPPATKNRRAKSHASNGHVNLVQRLIGLHQWENNEQLSDVVVRFGDHPEDVFHGHKAILSSWSFWFRNDFMSPAWRKANSKEIILHGDKPTYPYLLLRALYVPGNKFHISEPWLDREAANAAEMTLTKRALFSISV</sequence>
<reference evidence="1" key="1">
    <citation type="journal article" date="2020" name="Stud. Mycol.">
        <title>101 Dothideomycetes genomes: a test case for predicting lifestyles and emergence of pathogens.</title>
        <authorList>
            <person name="Haridas S."/>
            <person name="Albert R."/>
            <person name="Binder M."/>
            <person name="Bloem J."/>
            <person name="Labutti K."/>
            <person name="Salamov A."/>
            <person name="Andreopoulos B."/>
            <person name="Baker S."/>
            <person name="Barry K."/>
            <person name="Bills G."/>
            <person name="Bluhm B."/>
            <person name="Cannon C."/>
            <person name="Castanera R."/>
            <person name="Culley D."/>
            <person name="Daum C."/>
            <person name="Ezra D."/>
            <person name="Gonzalez J."/>
            <person name="Henrissat B."/>
            <person name="Kuo A."/>
            <person name="Liang C."/>
            <person name="Lipzen A."/>
            <person name="Lutzoni F."/>
            <person name="Magnuson J."/>
            <person name="Mondo S."/>
            <person name="Nolan M."/>
            <person name="Ohm R."/>
            <person name="Pangilinan J."/>
            <person name="Park H.-J."/>
            <person name="Ramirez L."/>
            <person name="Alfaro M."/>
            <person name="Sun H."/>
            <person name="Tritt A."/>
            <person name="Yoshinaga Y."/>
            <person name="Zwiers L.-H."/>
            <person name="Turgeon B."/>
            <person name="Goodwin S."/>
            <person name="Spatafora J."/>
            <person name="Crous P."/>
            <person name="Grigoriev I."/>
        </authorList>
    </citation>
    <scope>NUCLEOTIDE SEQUENCE</scope>
    <source>
        <strain evidence="1">CBS 525.71</strain>
    </source>
</reference>
<proteinExistence type="predicted"/>
<keyword evidence="2" id="KW-1185">Reference proteome</keyword>
<gene>
    <name evidence="1" type="ORF">BU25DRAFT_189403</name>
</gene>
<comment type="caution">
    <text evidence="1">The sequence shown here is derived from an EMBL/GenBank/DDBJ whole genome shotgun (WGS) entry which is preliminary data.</text>
</comment>
<dbReference type="EMBL" id="MU006704">
    <property type="protein sequence ID" value="KAF2631478.1"/>
    <property type="molecule type" value="Genomic_DNA"/>
</dbReference>
<protein>
    <submittedName>
        <fullName evidence="1">Uncharacterized protein</fullName>
    </submittedName>
</protein>
<accession>A0ACB6SDR8</accession>
<evidence type="ECO:0000313" key="1">
    <source>
        <dbReference type="EMBL" id="KAF2631478.1"/>
    </source>
</evidence>
<organism evidence="1 2">
    <name type="scientific">Macroventuria anomochaeta</name>
    <dbReference type="NCBI Taxonomy" id="301207"/>
    <lineage>
        <taxon>Eukaryota</taxon>
        <taxon>Fungi</taxon>
        <taxon>Dikarya</taxon>
        <taxon>Ascomycota</taxon>
        <taxon>Pezizomycotina</taxon>
        <taxon>Dothideomycetes</taxon>
        <taxon>Pleosporomycetidae</taxon>
        <taxon>Pleosporales</taxon>
        <taxon>Pleosporineae</taxon>
        <taxon>Didymellaceae</taxon>
        <taxon>Macroventuria</taxon>
    </lineage>
</organism>